<dbReference type="GO" id="GO:0006337">
    <property type="term" value="P:nucleosome disassembly"/>
    <property type="evidence" value="ECO:0007669"/>
    <property type="project" value="TreeGrafter"/>
</dbReference>
<keyword evidence="7" id="KW-1185">Reference proteome</keyword>
<dbReference type="GO" id="GO:0003682">
    <property type="term" value="F:chromatin binding"/>
    <property type="evidence" value="ECO:0007669"/>
    <property type="project" value="TreeGrafter"/>
</dbReference>
<dbReference type="GO" id="GO:0042393">
    <property type="term" value="F:histone binding"/>
    <property type="evidence" value="ECO:0007669"/>
    <property type="project" value="TreeGrafter"/>
</dbReference>
<dbReference type="InterPro" id="IPR036427">
    <property type="entry name" value="Bromodomain-like_sf"/>
</dbReference>
<dbReference type="InParanoid" id="T1HBK9"/>
<dbReference type="InterPro" id="IPR001487">
    <property type="entry name" value="Bromodomain"/>
</dbReference>
<dbReference type="InterPro" id="IPR027417">
    <property type="entry name" value="P-loop_NTPase"/>
</dbReference>
<dbReference type="GO" id="GO:0016887">
    <property type="term" value="F:ATP hydrolysis activity"/>
    <property type="evidence" value="ECO:0007669"/>
    <property type="project" value="InterPro"/>
</dbReference>
<dbReference type="PROSITE" id="PS00633">
    <property type="entry name" value="BROMODOMAIN_1"/>
    <property type="match status" value="1"/>
</dbReference>
<dbReference type="GO" id="GO:0045815">
    <property type="term" value="P:transcription initiation-coupled chromatin remodeling"/>
    <property type="evidence" value="ECO:0007669"/>
    <property type="project" value="TreeGrafter"/>
</dbReference>
<evidence type="ECO:0000256" key="5">
    <source>
        <dbReference type="SAM" id="MobiDB-lite"/>
    </source>
</evidence>
<dbReference type="Gene3D" id="3.40.50.300">
    <property type="entry name" value="P-loop containing nucleotide triphosphate hydrolases"/>
    <property type="match status" value="1"/>
</dbReference>
<keyword evidence="4" id="KW-0103">Bromodomain</keyword>
<feature type="compositionally biased region" description="Basic and acidic residues" evidence="5">
    <location>
        <begin position="91"/>
        <end position="100"/>
    </location>
</feature>
<dbReference type="GO" id="GO:0006334">
    <property type="term" value="P:nucleosome assembly"/>
    <property type="evidence" value="ECO:0007669"/>
    <property type="project" value="TreeGrafter"/>
</dbReference>
<comment type="similarity">
    <text evidence="1">Belongs to the AAA ATPase family.</text>
</comment>
<dbReference type="InterPro" id="IPR003593">
    <property type="entry name" value="AAA+_ATPase"/>
</dbReference>
<evidence type="ECO:0000313" key="7">
    <source>
        <dbReference type="Proteomes" id="UP000015103"/>
    </source>
</evidence>
<dbReference type="Gene3D" id="1.10.8.60">
    <property type="match status" value="1"/>
</dbReference>
<dbReference type="Pfam" id="PF17862">
    <property type="entry name" value="AAA_lid_3"/>
    <property type="match status" value="1"/>
</dbReference>
<proteinExistence type="inferred from homology"/>
<feature type="compositionally biased region" description="Polar residues" evidence="5">
    <location>
        <begin position="875"/>
        <end position="885"/>
    </location>
</feature>
<dbReference type="InterPro" id="IPR003960">
    <property type="entry name" value="ATPase_AAA_CS"/>
</dbReference>
<evidence type="ECO:0000256" key="1">
    <source>
        <dbReference type="ARBA" id="ARBA00006914"/>
    </source>
</evidence>
<feature type="region of interest" description="Disordered" evidence="5">
    <location>
        <begin position="1"/>
        <end position="256"/>
    </location>
</feature>
<dbReference type="Pfam" id="PF00439">
    <property type="entry name" value="Bromodomain"/>
    <property type="match status" value="1"/>
</dbReference>
<name>T1HBK9_RHOPR</name>
<dbReference type="OMA" id="NHPPNKN"/>
<dbReference type="Gene3D" id="1.20.920.10">
    <property type="entry name" value="Bromodomain-like"/>
    <property type="match status" value="1"/>
</dbReference>
<keyword evidence="3" id="KW-0067">ATP-binding</keyword>
<reference evidence="6" key="1">
    <citation type="submission" date="2015-05" db="UniProtKB">
        <authorList>
            <consortium name="EnsemblMetazoa"/>
        </authorList>
    </citation>
    <scope>IDENTIFICATION</scope>
</reference>
<dbReference type="InterPro" id="IPR018359">
    <property type="entry name" value="Bromodomain_CS"/>
</dbReference>
<feature type="compositionally biased region" description="Basic and acidic residues" evidence="5">
    <location>
        <begin position="886"/>
        <end position="913"/>
    </location>
</feature>
<dbReference type="SUPFAM" id="SSF47370">
    <property type="entry name" value="Bromodomain"/>
    <property type="match status" value="1"/>
</dbReference>
<dbReference type="InterPro" id="IPR045199">
    <property type="entry name" value="ATAD2-like"/>
</dbReference>
<dbReference type="InterPro" id="IPR003959">
    <property type="entry name" value="ATPase_AAA_core"/>
</dbReference>
<keyword evidence="2" id="KW-0547">Nucleotide-binding</keyword>
<dbReference type="EnsemblMetazoa" id="RPRC001421-RA">
    <property type="protein sequence ID" value="RPRC001421-PA"/>
    <property type="gene ID" value="RPRC001421"/>
</dbReference>
<dbReference type="PRINTS" id="PR00503">
    <property type="entry name" value="BROMODOMAIN"/>
</dbReference>
<organism evidence="6 7">
    <name type="scientific">Rhodnius prolixus</name>
    <name type="common">Triatomid bug</name>
    <dbReference type="NCBI Taxonomy" id="13249"/>
    <lineage>
        <taxon>Eukaryota</taxon>
        <taxon>Metazoa</taxon>
        <taxon>Ecdysozoa</taxon>
        <taxon>Arthropoda</taxon>
        <taxon>Hexapoda</taxon>
        <taxon>Insecta</taxon>
        <taxon>Pterygota</taxon>
        <taxon>Neoptera</taxon>
        <taxon>Paraneoptera</taxon>
        <taxon>Hemiptera</taxon>
        <taxon>Heteroptera</taxon>
        <taxon>Panheteroptera</taxon>
        <taxon>Cimicomorpha</taxon>
        <taxon>Reduviidae</taxon>
        <taxon>Triatominae</taxon>
        <taxon>Rhodnius</taxon>
    </lineage>
</organism>
<dbReference type="eggNOG" id="KOG0732">
    <property type="taxonomic scope" value="Eukaryota"/>
</dbReference>
<dbReference type="EMBL" id="ACPB03005112">
    <property type="status" value="NOT_ANNOTATED_CDS"/>
    <property type="molecule type" value="Genomic_DNA"/>
</dbReference>
<dbReference type="PANTHER" id="PTHR23069:SF0">
    <property type="entry name" value="TAT-BINDING HOMOLOG 7"/>
    <property type="match status" value="1"/>
</dbReference>
<dbReference type="Proteomes" id="UP000015103">
    <property type="component" value="Unassembled WGS sequence"/>
</dbReference>
<sequence length="1085" mass="124578">MKRKLFLPLNLPQEETVKQEPVGEEEEEEEEDDDDDDDDEDEEEEDAEMDVDRNEDSLQNGDEPTETKRSLRTTRQSKLNNHMDSQVKNYKTRERKRDSSQEGDVENNAENENANDTFNMYNKVKRTRAPPRSKVGSSDESDSNDSSTVEERVERVTRNVKSRNQPVRVQRKKYHLRQTRPTVERLQITQEPRDRTHMLREVIAHSMRRRRRRPSTSSSSSSSSSDGNRYERKKERRSGKRLELLGGPKQPSEQKTGLLADVAPLSLDQTVRFDNIGGLDRHVSSLKEMIIFPLLYPEIFAKFGVSPPKGVLFHGPPGTGKTLMARALANECSQGNKKVSFFMRKGADCLSKWVGESERQLRILFEEAHQARPSIIFFDELDGLAPVRSSKQDQIHASIVCTLLALMDGLDNRGDIILIGATNRIDSIDPALRRPGRFDRELHFPLPGVKERRDILSIYAKSWANNAVLNRMAETSAGYCGSDLRALCTEAVIQALRRTYPQIYTSNQKFLLDKDKVKVERIDFERAQRSIVPASQRALTALGRKLPQYLEPLLGEPLASVLTHVADMFPAAFNKNLGRSPEEALTRVFKELPHSSGSILWFGDIHLWWKTVSDTVKAVLSSLVSLLDTSLPIFFLATSPTKILPKQVSDLFRVYRNEIYEIPRPSREQRENFFRPIFRIKALKRPPSPRKKKEEMVKLEIAPPEPAPKMSEEELKAIYNEEENTLRELRIFLRQICAKLARNKQFYMFSKPVDINEVPDYLQIIKEPMDLEKMMTKIDLHKYTCAQDFLNDVDLMVKNALEYNPDRDPADKLIRHRACYLRDTAYALIKAEMDSDFEDNCRNIREARRKRDFGEQLTVPEFFPEEDNQVEVNGTENGLSQQSNDLEGKDDTDQIKEEEKMGDEGQRKGDSERRKRRKKTTWSKGCIAKRQKKSSDGGGNMPQETVKNLSPSCQSTPVKQGGKRSRSSKSESVQDSDKEDLEKIVINRETLDGLFKECIRLTDCRDDFDSLVDLYSMLTRTVNSYSTVYHRMDMLKDLKTQLSLFDKEPVLFSEESEAAGNIRIEMALVNLKVVFKKQSLGANKI</sequence>
<feature type="compositionally biased region" description="Low complexity" evidence="5">
    <location>
        <begin position="215"/>
        <end position="225"/>
    </location>
</feature>
<dbReference type="Pfam" id="PF00004">
    <property type="entry name" value="AAA"/>
    <property type="match status" value="1"/>
</dbReference>
<dbReference type="InterPro" id="IPR041569">
    <property type="entry name" value="AAA_lid_3"/>
</dbReference>
<dbReference type="PROSITE" id="PS50014">
    <property type="entry name" value="BROMODOMAIN_2"/>
    <property type="match status" value="1"/>
</dbReference>
<feature type="compositionally biased region" description="Polar residues" evidence="5">
    <location>
        <begin position="73"/>
        <end position="89"/>
    </location>
</feature>
<dbReference type="GO" id="GO:0005634">
    <property type="term" value="C:nucleus"/>
    <property type="evidence" value="ECO:0007669"/>
    <property type="project" value="TreeGrafter"/>
</dbReference>
<evidence type="ECO:0000313" key="6">
    <source>
        <dbReference type="EnsemblMetazoa" id="RPRC001421-PA"/>
    </source>
</evidence>
<dbReference type="AlphaFoldDB" id="T1HBK9"/>
<accession>T1HBK9</accession>
<dbReference type="SUPFAM" id="SSF52540">
    <property type="entry name" value="P-loop containing nucleoside triphosphate hydrolases"/>
    <property type="match status" value="2"/>
</dbReference>
<dbReference type="SMART" id="SM00297">
    <property type="entry name" value="BROMO"/>
    <property type="match status" value="1"/>
</dbReference>
<dbReference type="VEuPathDB" id="VectorBase:RPRC001421"/>
<dbReference type="PANTHER" id="PTHR23069">
    <property type="entry name" value="AAA DOMAIN-CONTAINING"/>
    <property type="match status" value="1"/>
</dbReference>
<evidence type="ECO:0000256" key="3">
    <source>
        <dbReference type="ARBA" id="ARBA00022840"/>
    </source>
</evidence>
<dbReference type="FunFam" id="3.40.50.300:FF:000061">
    <property type="entry name" value="ATPase family, AAA domain-containing 2"/>
    <property type="match status" value="1"/>
</dbReference>
<feature type="compositionally biased region" description="Basic residues" evidence="5">
    <location>
        <begin position="914"/>
        <end position="932"/>
    </location>
</feature>
<evidence type="ECO:0000256" key="2">
    <source>
        <dbReference type="ARBA" id="ARBA00022741"/>
    </source>
</evidence>
<dbReference type="GO" id="GO:0005524">
    <property type="term" value="F:ATP binding"/>
    <property type="evidence" value="ECO:0007669"/>
    <property type="project" value="UniProtKB-KW"/>
</dbReference>
<feature type="compositionally biased region" description="Basic and acidic residues" evidence="5">
    <location>
        <begin position="191"/>
        <end position="203"/>
    </location>
</feature>
<dbReference type="HOGENOM" id="CLU_001448_3_1_1"/>
<feature type="compositionally biased region" description="Basic residues" evidence="5">
    <location>
        <begin position="169"/>
        <end position="178"/>
    </location>
</feature>
<dbReference type="STRING" id="13249.T1HBK9"/>
<feature type="compositionally biased region" description="Acidic residues" evidence="5">
    <location>
        <begin position="22"/>
        <end position="49"/>
    </location>
</feature>
<dbReference type="SMART" id="SM00382">
    <property type="entry name" value="AAA"/>
    <property type="match status" value="1"/>
</dbReference>
<feature type="region of interest" description="Disordered" evidence="5">
    <location>
        <begin position="875"/>
        <end position="979"/>
    </location>
</feature>
<dbReference type="PROSITE" id="PS00674">
    <property type="entry name" value="AAA"/>
    <property type="match status" value="1"/>
</dbReference>
<evidence type="ECO:0000256" key="4">
    <source>
        <dbReference type="ARBA" id="ARBA00023117"/>
    </source>
</evidence>
<dbReference type="CDD" id="cd05528">
    <property type="entry name" value="Bromo_AAA"/>
    <property type="match status" value="1"/>
</dbReference>
<feature type="compositionally biased region" description="Polar residues" evidence="5">
    <location>
        <begin position="942"/>
        <end position="957"/>
    </location>
</feature>
<protein>
    <submittedName>
        <fullName evidence="6">Bromo domain-containing protein</fullName>
    </submittedName>
</protein>